<accession>A0A1I3ZVW8</accession>
<gene>
    <name evidence="1" type="ORF">SAMN05216302_100788</name>
</gene>
<reference evidence="2" key="1">
    <citation type="submission" date="2016-10" db="EMBL/GenBank/DDBJ databases">
        <authorList>
            <person name="Varghese N."/>
            <person name="Submissions S."/>
        </authorList>
    </citation>
    <scope>NUCLEOTIDE SEQUENCE [LARGE SCALE GENOMIC DNA]</scope>
    <source>
        <strain evidence="2">Nm69</strain>
    </source>
</reference>
<name>A0A1I3ZVW8_9PROT</name>
<evidence type="ECO:0000313" key="1">
    <source>
        <dbReference type="EMBL" id="SFK48143.1"/>
    </source>
</evidence>
<dbReference type="AlphaFoldDB" id="A0A1I3ZVW8"/>
<evidence type="ECO:0000313" key="2">
    <source>
        <dbReference type="Proteomes" id="UP000199533"/>
    </source>
</evidence>
<dbReference type="STRING" id="52441.SAMN05216302_100788"/>
<dbReference type="Proteomes" id="UP000199533">
    <property type="component" value="Unassembled WGS sequence"/>
</dbReference>
<organism evidence="1 2">
    <name type="scientific">Nitrosomonas aestuarii</name>
    <dbReference type="NCBI Taxonomy" id="52441"/>
    <lineage>
        <taxon>Bacteria</taxon>
        <taxon>Pseudomonadati</taxon>
        <taxon>Pseudomonadota</taxon>
        <taxon>Betaproteobacteria</taxon>
        <taxon>Nitrosomonadales</taxon>
        <taxon>Nitrosomonadaceae</taxon>
        <taxon>Nitrosomonas</taxon>
    </lineage>
</organism>
<dbReference type="RefSeq" id="WP_244531811.1">
    <property type="nucleotide sequence ID" value="NZ_FOSP01000007.1"/>
</dbReference>
<sequence>MIKLIKILVISLLVLEILSACSTVHKPTQTSRSAIEQLLLSEAVIKSLPDQLESALPIPHGANVVLDTSGIISEDKDIVRQVMAGWLGKNGYHVMVGWFGEEGYHVQGDINMATHRINVIVGSLGTEFGETFIGVPPIQSVVIPFATPELALYKAQYQTGFVKLYFDIYELPSNRFVGSTSPFFAETHYNDYTVLFLFSFKKTDLILPPKLGSFEKTVKDQAKDKPSPEEQK</sequence>
<keyword evidence="2" id="KW-1185">Reference proteome</keyword>
<dbReference type="EMBL" id="FOSP01000007">
    <property type="protein sequence ID" value="SFK48143.1"/>
    <property type="molecule type" value="Genomic_DNA"/>
</dbReference>
<proteinExistence type="predicted"/>
<protein>
    <submittedName>
        <fullName evidence="1">Uncharacterized protein</fullName>
    </submittedName>
</protein>